<dbReference type="Proteomes" id="UP001054945">
    <property type="component" value="Unassembled WGS sequence"/>
</dbReference>
<gene>
    <name evidence="1" type="ORF">CEXT_808631</name>
</gene>
<organism evidence="1 2">
    <name type="scientific">Caerostris extrusa</name>
    <name type="common">Bark spider</name>
    <name type="synonym">Caerostris bankana</name>
    <dbReference type="NCBI Taxonomy" id="172846"/>
    <lineage>
        <taxon>Eukaryota</taxon>
        <taxon>Metazoa</taxon>
        <taxon>Ecdysozoa</taxon>
        <taxon>Arthropoda</taxon>
        <taxon>Chelicerata</taxon>
        <taxon>Arachnida</taxon>
        <taxon>Araneae</taxon>
        <taxon>Araneomorphae</taxon>
        <taxon>Entelegynae</taxon>
        <taxon>Araneoidea</taxon>
        <taxon>Araneidae</taxon>
        <taxon>Caerostris</taxon>
    </lineage>
</organism>
<sequence>MSPLPPIQWNRNRLPSRLPLTETPVNWSMLPVIFLQLAGRQQSHCGAHMKGEVHNRTTMREMPPQHNT</sequence>
<evidence type="ECO:0000313" key="1">
    <source>
        <dbReference type="EMBL" id="GIY36254.1"/>
    </source>
</evidence>
<comment type="caution">
    <text evidence="1">The sequence shown here is derived from an EMBL/GenBank/DDBJ whole genome shotgun (WGS) entry which is preliminary data.</text>
</comment>
<protein>
    <submittedName>
        <fullName evidence="1">Uncharacterized protein</fullName>
    </submittedName>
</protein>
<keyword evidence="2" id="KW-1185">Reference proteome</keyword>
<name>A0AAV4SSJ7_CAEEX</name>
<dbReference type="AlphaFoldDB" id="A0AAV4SSJ7"/>
<accession>A0AAV4SSJ7</accession>
<dbReference type="EMBL" id="BPLR01010023">
    <property type="protein sequence ID" value="GIY36254.1"/>
    <property type="molecule type" value="Genomic_DNA"/>
</dbReference>
<proteinExistence type="predicted"/>
<reference evidence="1 2" key="1">
    <citation type="submission" date="2021-06" db="EMBL/GenBank/DDBJ databases">
        <title>Caerostris extrusa draft genome.</title>
        <authorList>
            <person name="Kono N."/>
            <person name="Arakawa K."/>
        </authorList>
    </citation>
    <scope>NUCLEOTIDE SEQUENCE [LARGE SCALE GENOMIC DNA]</scope>
</reference>
<evidence type="ECO:0000313" key="2">
    <source>
        <dbReference type="Proteomes" id="UP001054945"/>
    </source>
</evidence>